<name>A0A2A2LAK8_9BILA</name>
<evidence type="ECO:0000313" key="2">
    <source>
        <dbReference type="EMBL" id="PAV83286.1"/>
    </source>
</evidence>
<dbReference type="GO" id="GO:0000398">
    <property type="term" value="P:mRNA splicing, via spliceosome"/>
    <property type="evidence" value="ECO:0007669"/>
    <property type="project" value="InterPro"/>
</dbReference>
<gene>
    <name evidence="2" type="ORF">WR25_01403</name>
</gene>
<feature type="compositionally biased region" description="Basic and acidic residues" evidence="1">
    <location>
        <begin position="192"/>
        <end position="211"/>
    </location>
</feature>
<dbReference type="PANTHER" id="PTHR12096">
    <property type="entry name" value="NUCLEAR PROTEIN SKIP-RELATED"/>
    <property type="match status" value="1"/>
</dbReference>
<reference evidence="2 3" key="1">
    <citation type="journal article" date="2017" name="Curr. Biol.">
        <title>Genome architecture and evolution of a unichromosomal asexual nematode.</title>
        <authorList>
            <person name="Fradin H."/>
            <person name="Zegar C."/>
            <person name="Gutwein M."/>
            <person name="Lucas J."/>
            <person name="Kovtun M."/>
            <person name="Corcoran D."/>
            <person name="Baugh L.R."/>
            <person name="Kiontke K."/>
            <person name="Gunsalus K."/>
            <person name="Fitch D.H."/>
            <person name="Piano F."/>
        </authorList>
    </citation>
    <scope>NUCLEOTIDE SEQUENCE [LARGE SCALE GENOMIC DNA]</scope>
    <source>
        <strain evidence="2">PF1309</strain>
    </source>
</reference>
<sequence length="211" mass="24012">MYRSLCDLYIYDLKHCTQVGSRHDRFHQSATPSSTVVHGPRGNRDSRLTTYTGNNNNSYRGDRGRDIFEKIVLGLPDSNVRSGEVQFGQRLFDQSKGLDSGGIDDETYSAYDAPWRADNVQQHLYRPSKNIDKDVYGEDLDKIINTNRFVPNKGFSGTEGGAQQPRSGPVQFERDQDVFGLGELFQQVNKKRLGDSSKDDRGGEEKRRRRE</sequence>
<dbReference type="Proteomes" id="UP000218231">
    <property type="component" value="Unassembled WGS sequence"/>
</dbReference>
<feature type="region of interest" description="Disordered" evidence="1">
    <location>
        <begin position="148"/>
        <end position="175"/>
    </location>
</feature>
<dbReference type="AlphaFoldDB" id="A0A2A2LAK8"/>
<feature type="region of interest" description="Disordered" evidence="1">
    <location>
        <begin position="189"/>
        <end position="211"/>
    </location>
</feature>
<comment type="caution">
    <text evidence="2">The sequence shown here is derived from an EMBL/GenBank/DDBJ whole genome shotgun (WGS) entry which is preliminary data.</text>
</comment>
<dbReference type="GO" id="GO:0005681">
    <property type="term" value="C:spliceosomal complex"/>
    <property type="evidence" value="ECO:0007669"/>
    <property type="project" value="InterPro"/>
</dbReference>
<feature type="region of interest" description="Disordered" evidence="1">
    <location>
        <begin position="26"/>
        <end position="47"/>
    </location>
</feature>
<proteinExistence type="predicted"/>
<evidence type="ECO:0000313" key="3">
    <source>
        <dbReference type="Proteomes" id="UP000218231"/>
    </source>
</evidence>
<evidence type="ECO:0000256" key="1">
    <source>
        <dbReference type="SAM" id="MobiDB-lite"/>
    </source>
</evidence>
<dbReference type="OrthoDB" id="5827633at2759"/>
<organism evidence="2 3">
    <name type="scientific">Diploscapter pachys</name>
    <dbReference type="NCBI Taxonomy" id="2018661"/>
    <lineage>
        <taxon>Eukaryota</taxon>
        <taxon>Metazoa</taxon>
        <taxon>Ecdysozoa</taxon>
        <taxon>Nematoda</taxon>
        <taxon>Chromadorea</taxon>
        <taxon>Rhabditida</taxon>
        <taxon>Rhabditina</taxon>
        <taxon>Rhabditomorpha</taxon>
        <taxon>Rhabditoidea</taxon>
        <taxon>Rhabditidae</taxon>
        <taxon>Diploscapter</taxon>
    </lineage>
</organism>
<protein>
    <submittedName>
        <fullName evidence="2">Uncharacterized protein</fullName>
    </submittedName>
</protein>
<accession>A0A2A2LAK8</accession>
<dbReference type="EMBL" id="LIAE01006972">
    <property type="protein sequence ID" value="PAV83286.1"/>
    <property type="molecule type" value="Genomic_DNA"/>
</dbReference>
<dbReference type="InterPro" id="IPR017862">
    <property type="entry name" value="SKI-int_prot_SKIP"/>
</dbReference>
<keyword evidence="3" id="KW-1185">Reference proteome</keyword>
<dbReference type="STRING" id="2018661.A0A2A2LAK8"/>